<dbReference type="EMBL" id="CAJVPW010064816">
    <property type="protein sequence ID" value="CAG8786323.1"/>
    <property type="molecule type" value="Genomic_DNA"/>
</dbReference>
<comment type="caution">
    <text evidence="1">The sequence shown here is derived from an EMBL/GenBank/DDBJ whole genome shotgun (WGS) entry which is preliminary data.</text>
</comment>
<evidence type="ECO:0000313" key="1">
    <source>
        <dbReference type="EMBL" id="CAG8786323.1"/>
    </source>
</evidence>
<organism evidence="1 2">
    <name type="scientific">Cetraspora pellucida</name>
    <dbReference type="NCBI Taxonomy" id="1433469"/>
    <lineage>
        <taxon>Eukaryota</taxon>
        <taxon>Fungi</taxon>
        <taxon>Fungi incertae sedis</taxon>
        <taxon>Mucoromycota</taxon>
        <taxon>Glomeromycotina</taxon>
        <taxon>Glomeromycetes</taxon>
        <taxon>Diversisporales</taxon>
        <taxon>Gigasporaceae</taxon>
        <taxon>Cetraspora</taxon>
    </lineage>
</organism>
<proteinExistence type="predicted"/>
<feature type="non-terminal residue" evidence="1">
    <location>
        <position position="1"/>
    </location>
</feature>
<protein>
    <submittedName>
        <fullName evidence="1">16683_t:CDS:1</fullName>
    </submittedName>
</protein>
<gene>
    <name evidence="1" type="ORF">SPELUC_LOCUS16825</name>
</gene>
<feature type="non-terminal residue" evidence="1">
    <location>
        <position position="138"/>
    </location>
</feature>
<sequence>GEEIDSGHHSVSCECDAFWKRGRPSALEHHILVDCKKVKPQVKEAVRNMIEAREKDLIKTGYKRKAIEDQESIDTYFESLALSNEQKASADNALIKLFVCAYCSPTRKTLASTLLDNEILRVHTKIYNILEKEKNLTL</sequence>
<reference evidence="1" key="1">
    <citation type="submission" date="2021-06" db="EMBL/GenBank/DDBJ databases">
        <authorList>
            <person name="Kallberg Y."/>
            <person name="Tangrot J."/>
            <person name="Rosling A."/>
        </authorList>
    </citation>
    <scope>NUCLEOTIDE SEQUENCE</scope>
    <source>
        <strain evidence="1">28 12/20/2015</strain>
    </source>
</reference>
<evidence type="ECO:0000313" key="2">
    <source>
        <dbReference type="Proteomes" id="UP000789366"/>
    </source>
</evidence>
<keyword evidence="2" id="KW-1185">Reference proteome</keyword>
<dbReference type="Proteomes" id="UP000789366">
    <property type="component" value="Unassembled WGS sequence"/>
</dbReference>
<name>A0ACA9RCG3_9GLOM</name>
<accession>A0ACA9RCG3</accession>